<reference evidence="7 8" key="1">
    <citation type="submission" date="2019-08" db="EMBL/GenBank/DDBJ databases">
        <title>Deep-cultivation of Planctomycetes and their phenomic and genomic characterization uncovers novel biology.</title>
        <authorList>
            <person name="Wiegand S."/>
            <person name="Jogler M."/>
            <person name="Boedeker C."/>
            <person name="Pinto D."/>
            <person name="Vollmers J."/>
            <person name="Rivas-Marin E."/>
            <person name="Kohn T."/>
            <person name="Peeters S.H."/>
            <person name="Heuer A."/>
            <person name="Rast P."/>
            <person name="Oberbeckmann S."/>
            <person name="Bunk B."/>
            <person name="Jeske O."/>
            <person name="Meyerdierks A."/>
            <person name="Storesund J.E."/>
            <person name="Kallscheuer N."/>
            <person name="Luecker S."/>
            <person name="Lage O.M."/>
            <person name="Pohl T."/>
            <person name="Merkel B.J."/>
            <person name="Hornburger P."/>
            <person name="Mueller R.-W."/>
            <person name="Bruemmer F."/>
            <person name="Labrenz M."/>
            <person name="Spormann A.M."/>
            <person name="Op den Camp H."/>
            <person name="Overmann J."/>
            <person name="Amann R."/>
            <person name="Jetten M.S.M."/>
            <person name="Mascher T."/>
            <person name="Medema M.H."/>
            <person name="Devos D.P."/>
            <person name="Kaster A.-K."/>
            <person name="Ovreas L."/>
            <person name="Rohde M."/>
            <person name="Galperin M.Y."/>
            <person name="Jogler C."/>
        </authorList>
    </citation>
    <scope>NUCLEOTIDE SEQUENCE [LARGE SCALE GENOMIC DNA]</scope>
    <source>
        <strain evidence="7 8">Pr1d</strain>
    </source>
</reference>
<dbReference type="AlphaFoldDB" id="A0A5B9QF47"/>
<evidence type="ECO:0000256" key="1">
    <source>
        <dbReference type="ARBA" id="ARBA00004196"/>
    </source>
</evidence>
<feature type="chain" id="PRO_5022662011" evidence="5">
    <location>
        <begin position="25"/>
        <end position="508"/>
    </location>
</feature>
<dbReference type="Pfam" id="PF25989">
    <property type="entry name" value="YknX_C"/>
    <property type="match status" value="1"/>
</dbReference>
<protein>
    <submittedName>
        <fullName evidence="7">Periplasmic multidrug efflux lipoprotein</fullName>
    </submittedName>
</protein>
<feature type="domain" description="YknX-like C-terminal permuted SH3-like" evidence="6">
    <location>
        <begin position="446"/>
        <end position="499"/>
    </location>
</feature>
<name>A0A5B9QF47_9BACT</name>
<keyword evidence="2 3" id="KW-0175">Coiled coil</keyword>
<dbReference type="PANTHER" id="PTHR32347:SF14">
    <property type="entry name" value="EFFLUX SYSTEM COMPONENT YKNX-RELATED"/>
    <property type="match status" value="1"/>
</dbReference>
<evidence type="ECO:0000259" key="6">
    <source>
        <dbReference type="Pfam" id="PF25989"/>
    </source>
</evidence>
<gene>
    <name evidence="7" type="ORF">Pr1d_49840</name>
</gene>
<comment type="subcellular location">
    <subcellularLocation>
        <location evidence="1">Cell envelope</location>
    </subcellularLocation>
</comment>
<dbReference type="Proteomes" id="UP000323917">
    <property type="component" value="Chromosome"/>
</dbReference>
<dbReference type="OrthoDB" id="243506at2"/>
<dbReference type="Gene3D" id="1.10.287.470">
    <property type="entry name" value="Helix hairpin bin"/>
    <property type="match status" value="1"/>
</dbReference>
<feature type="signal peptide" evidence="5">
    <location>
        <begin position="1"/>
        <end position="24"/>
    </location>
</feature>
<dbReference type="Gene3D" id="2.40.30.170">
    <property type="match status" value="1"/>
</dbReference>
<evidence type="ECO:0000313" key="8">
    <source>
        <dbReference type="Proteomes" id="UP000323917"/>
    </source>
</evidence>
<feature type="compositionally biased region" description="Basic and acidic residues" evidence="4">
    <location>
        <begin position="27"/>
        <end position="55"/>
    </location>
</feature>
<evidence type="ECO:0000256" key="4">
    <source>
        <dbReference type="SAM" id="MobiDB-lite"/>
    </source>
</evidence>
<dbReference type="InterPro" id="IPR050465">
    <property type="entry name" value="UPF0194_transport"/>
</dbReference>
<evidence type="ECO:0000256" key="5">
    <source>
        <dbReference type="SAM" id="SignalP"/>
    </source>
</evidence>
<accession>A0A5B9QF47</accession>
<keyword evidence="7" id="KW-0449">Lipoprotein</keyword>
<feature type="region of interest" description="Disordered" evidence="4">
    <location>
        <begin position="23"/>
        <end position="61"/>
    </location>
</feature>
<organism evidence="7 8">
    <name type="scientific">Bythopirellula goksoeyrii</name>
    <dbReference type="NCBI Taxonomy" id="1400387"/>
    <lineage>
        <taxon>Bacteria</taxon>
        <taxon>Pseudomonadati</taxon>
        <taxon>Planctomycetota</taxon>
        <taxon>Planctomycetia</taxon>
        <taxon>Pirellulales</taxon>
        <taxon>Lacipirellulaceae</taxon>
        <taxon>Bythopirellula</taxon>
    </lineage>
</organism>
<dbReference type="Gene3D" id="2.40.50.100">
    <property type="match status" value="1"/>
</dbReference>
<dbReference type="Gene3D" id="2.40.420.20">
    <property type="match status" value="1"/>
</dbReference>
<dbReference type="EMBL" id="CP042913">
    <property type="protein sequence ID" value="QEG37638.1"/>
    <property type="molecule type" value="Genomic_DNA"/>
</dbReference>
<proteinExistence type="predicted"/>
<dbReference type="KEGG" id="bgok:Pr1d_49840"/>
<dbReference type="GO" id="GO:0030313">
    <property type="term" value="C:cell envelope"/>
    <property type="evidence" value="ECO:0007669"/>
    <property type="project" value="UniProtKB-SubCell"/>
</dbReference>
<dbReference type="RefSeq" id="WP_148075841.1">
    <property type="nucleotide sequence ID" value="NZ_CP042913.1"/>
</dbReference>
<evidence type="ECO:0000256" key="3">
    <source>
        <dbReference type="SAM" id="Coils"/>
    </source>
</evidence>
<evidence type="ECO:0000313" key="7">
    <source>
        <dbReference type="EMBL" id="QEG37638.1"/>
    </source>
</evidence>
<feature type="coiled-coil region" evidence="3">
    <location>
        <begin position="148"/>
        <end position="208"/>
    </location>
</feature>
<evidence type="ECO:0000256" key="2">
    <source>
        <dbReference type="ARBA" id="ARBA00023054"/>
    </source>
</evidence>
<keyword evidence="8" id="KW-1185">Reference proteome</keyword>
<sequence length="508" mass="57577" precursor="true">MNRSIVCAMLLLGFLSLSMQPSLAAEDNSKEAEESQKVTGKESEAHKKDESEQSRETFTVSSGPLKIEESLDGRFVATERAEISLWPESWSDFKIKDVVEHGAEVQKGETLFQFEDKDLNKAIADLDLELHLGELKINRMEQALPRQERSLKRTLANAEEALKRAKEDYERYQETEREQAIDSANMNLKMAKFNLDYYKDELEQLEKMYEADDLTEETEEIVLRRQKFMVEYGEFNYELSKHYHDRTLNVSIPRSDRDMKESLDQAEDRVESAELANQIDVSTARYELEKLKSARKASLDKHVKLLADRDLMAITSPLAGVVYYGDASDGKWSKIATQKQKLLPGKSADKQTVLLTVLDTTKLQVMTLLDEKLRISLKKGEKVEIQPAAQGSKALAGKVASISAMPVADGKFEALFDLTTNDLPEWLVPGMSCKVEVVTYQNEDALLVPKKAIHDDESKDKKYVWTVEDDKPVKTWVETGREKGDKVEITSGLSTGDVVSLDDEKQEE</sequence>
<dbReference type="PANTHER" id="PTHR32347">
    <property type="entry name" value="EFFLUX SYSTEM COMPONENT YKNX-RELATED"/>
    <property type="match status" value="1"/>
</dbReference>
<keyword evidence="5" id="KW-0732">Signal</keyword>
<dbReference type="InterPro" id="IPR058637">
    <property type="entry name" value="YknX-like_C"/>
</dbReference>